<accession>A0A5C6XLK5</accession>
<evidence type="ECO:0000313" key="4">
    <source>
        <dbReference type="Proteomes" id="UP000321046"/>
    </source>
</evidence>
<dbReference type="EC" id="3.2.2.n1" evidence="2"/>
<dbReference type="PANTHER" id="PTHR31223:SF70">
    <property type="entry name" value="LOG FAMILY PROTEIN YJL055W"/>
    <property type="match status" value="1"/>
</dbReference>
<dbReference type="EMBL" id="VOSL01000011">
    <property type="protein sequence ID" value="TXD42944.1"/>
    <property type="molecule type" value="Genomic_DNA"/>
</dbReference>
<dbReference type="NCBIfam" id="TIGR00730">
    <property type="entry name" value="Rossman fold protein, TIGR00730 family"/>
    <property type="match status" value="1"/>
</dbReference>
<dbReference type="InterPro" id="IPR005269">
    <property type="entry name" value="LOG"/>
</dbReference>
<dbReference type="Gene3D" id="3.40.50.450">
    <property type="match status" value="1"/>
</dbReference>
<dbReference type="RefSeq" id="WP_146972365.1">
    <property type="nucleotide sequence ID" value="NZ_VOSL01000011.1"/>
</dbReference>
<dbReference type="PANTHER" id="PTHR31223">
    <property type="entry name" value="LOG FAMILY PROTEIN YJL055W"/>
    <property type="match status" value="1"/>
</dbReference>
<dbReference type="OrthoDB" id="9801098at2"/>
<dbReference type="Pfam" id="PF03641">
    <property type="entry name" value="Lysine_decarbox"/>
    <property type="match status" value="1"/>
</dbReference>
<gene>
    <name evidence="3" type="ORF">FRC96_01985</name>
</gene>
<dbReference type="AlphaFoldDB" id="A0A5C6XLK5"/>
<reference evidence="3 4" key="1">
    <citation type="submission" date="2019-08" db="EMBL/GenBank/DDBJ databases">
        <title>Bradymonadales sp. TMQ2.</title>
        <authorList>
            <person name="Liang Q."/>
        </authorList>
    </citation>
    <scope>NUCLEOTIDE SEQUENCE [LARGE SCALE GENOMIC DNA]</scope>
    <source>
        <strain evidence="3 4">TMQ2</strain>
    </source>
</reference>
<dbReference type="GO" id="GO:0009691">
    <property type="term" value="P:cytokinin biosynthetic process"/>
    <property type="evidence" value="ECO:0007669"/>
    <property type="project" value="UniProtKB-UniRule"/>
</dbReference>
<comment type="similarity">
    <text evidence="1 2">Belongs to the LOG family.</text>
</comment>
<dbReference type="Proteomes" id="UP000321046">
    <property type="component" value="Unassembled WGS sequence"/>
</dbReference>
<dbReference type="GO" id="GO:0016799">
    <property type="term" value="F:hydrolase activity, hydrolyzing N-glycosyl compounds"/>
    <property type="evidence" value="ECO:0007669"/>
    <property type="project" value="TreeGrafter"/>
</dbReference>
<keyword evidence="2" id="KW-0378">Hydrolase</keyword>
<dbReference type="InterPro" id="IPR031100">
    <property type="entry name" value="LOG_fam"/>
</dbReference>
<protein>
    <recommendedName>
        <fullName evidence="2">Cytokinin riboside 5'-monophosphate phosphoribohydrolase</fullName>
        <ecNumber evidence="2">3.2.2.n1</ecNumber>
    </recommendedName>
</protein>
<dbReference type="SUPFAM" id="SSF102405">
    <property type="entry name" value="MCP/YpsA-like"/>
    <property type="match status" value="1"/>
</dbReference>
<evidence type="ECO:0000313" key="3">
    <source>
        <dbReference type="EMBL" id="TXD42944.1"/>
    </source>
</evidence>
<name>A0A5C6XLK5_9DELT</name>
<comment type="caution">
    <text evidence="3">The sequence shown here is derived from an EMBL/GenBank/DDBJ whole genome shotgun (WGS) entry which is preliminary data.</text>
</comment>
<organism evidence="3 4">
    <name type="scientific">Lujinxingia vulgaris</name>
    <dbReference type="NCBI Taxonomy" id="2600176"/>
    <lineage>
        <taxon>Bacteria</taxon>
        <taxon>Deltaproteobacteria</taxon>
        <taxon>Bradymonadales</taxon>
        <taxon>Lujinxingiaceae</taxon>
        <taxon>Lujinxingia</taxon>
    </lineage>
</organism>
<evidence type="ECO:0000256" key="2">
    <source>
        <dbReference type="RuleBase" id="RU363015"/>
    </source>
</evidence>
<sequence>MSLSAICVYCGSSPGTHPGFLEGARAMGQALAARQSALVYGGSRYGMMGTIADAILEAGGQAIGILPRGLATKEAGHPGLTELHMVGSMHERKAMMIEKSQGFIAMPGGMGTLEELCEVITWSQLGIHRRPIGLLNLEGYYDPFLTFLDHAVACGFLKAEHRELVLVDASPDALLTKMEAFEWPLTQIWMDQSEI</sequence>
<dbReference type="GO" id="GO:0005829">
    <property type="term" value="C:cytosol"/>
    <property type="evidence" value="ECO:0007669"/>
    <property type="project" value="TreeGrafter"/>
</dbReference>
<proteinExistence type="inferred from homology"/>
<evidence type="ECO:0000256" key="1">
    <source>
        <dbReference type="ARBA" id="ARBA00006763"/>
    </source>
</evidence>
<keyword evidence="2" id="KW-0203">Cytokinin biosynthesis</keyword>